<dbReference type="OrthoDB" id="5569250at2759"/>
<accession>A0A286U6J9</accession>
<reference evidence="2 3" key="1">
    <citation type="journal article" date="2017" name="Mol. Ecol.">
        <title>Comparative and population genomic landscape of Phellinus noxius: A hypervariable fungus causing root rot in trees.</title>
        <authorList>
            <person name="Chung C.L."/>
            <person name="Lee T.J."/>
            <person name="Akiba M."/>
            <person name="Lee H.H."/>
            <person name="Kuo T.H."/>
            <person name="Liu D."/>
            <person name="Ke H.M."/>
            <person name="Yokoi T."/>
            <person name="Roa M.B."/>
            <person name="Lu M.J."/>
            <person name="Chang Y.Y."/>
            <person name="Ann P.J."/>
            <person name="Tsai J.N."/>
            <person name="Chen C.Y."/>
            <person name="Tzean S.S."/>
            <person name="Ota Y."/>
            <person name="Hattori T."/>
            <person name="Sahashi N."/>
            <person name="Liou R.F."/>
            <person name="Kikuchi T."/>
            <person name="Tsai I.J."/>
        </authorList>
    </citation>
    <scope>NUCLEOTIDE SEQUENCE [LARGE SCALE GENOMIC DNA]</scope>
    <source>
        <strain evidence="2 3">FFPRI411160</strain>
    </source>
</reference>
<dbReference type="InParanoid" id="A0A286U6J9"/>
<proteinExistence type="predicted"/>
<dbReference type="Pfam" id="PF17667">
    <property type="entry name" value="Pkinase_fungal"/>
    <property type="match status" value="1"/>
</dbReference>
<feature type="domain" description="Fungal-type protein kinase" evidence="1">
    <location>
        <begin position="14"/>
        <end position="138"/>
    </location>
</feature>
<dbReference type="SUPFAM" id="SSF56112">
    <property type="entry name" value="Protein kinase-like (PK-like)"/>
    <property type="match status" value="1"/>
</dbReference>
<name>A0A286U6J9_9AGAM</name>
<keyword evidence="2" id="KW-0418">Kinase</keyword>
<keyword evidence="3" id="KW-1185">Reference proteome</keyword>
<gene>
    <name evidence="2" type="ORF">PNOK_0896700</name>
</gene>
<dbReference type="Proteomes" id="UP000217199">
    <property type="component" value="Unassembled WGS sequence"/>
</dbReference>
<sequence>MRFRAMFGFEYEEKRLLRFIIIEKLEPLYSIDDLGHFKSAIIDISLGIHHLAISKEGIKHRNITINSLMLRYTSDGKVQGVLSNWDSACNKDTEGVYNGDRILVGMRPFMSKDLHVGRPLIYCERFDYESLFYSLCWISVFYSRGKSRPAREISEAYRDWKRWNSYADKDIFNAKTTLIVSGLDENYLSSFFSPLDKCWLDPVRELLYEGYGARTKYAKRKPNIGSLENRKEGEDSSSRLYQNVFNDETLGGHVTFEKIYDILCQ</sequence>
<dbReference type="STRING" id="2282107.A0A286U6J9"/>
<comment type="caution">
    <text evidence="2">The sequence shown here is derived from an EMBL/GenBank/DDBJ whole genome shotgun (WGS) entry which is preliminary data.</text>
</comment>
<dbReference type="InterPro" id="IPR011009">
    <property type="entry name" value="Kinase-like_dom_sf"/>
</dbReference>
<keyword evidence="2" id="KW-0808">Transferase</keyword>
<organism evidence="2 3">
    <name type="scientific">Pyrrhoderma noxium</name>
    <dbReference type="NCBI Taxonomy" id="2282107"/>
    <lineage>
        <taxon>Eukaryota</taxon>
        <taxon>Fungi</taxon>
        <taxon>Dikarya</taxon>
        <taxon>Basidiomycota</taxon>
        <taxon>Agaricomycotina</taxon>
        <taxon>Agaricomycetes</taxon>
        <taxon>Hymenochaetales</taxon>
        <taxon>Hymenochaetaceae</taxon>
        <taxon>Pyrrhoderma</taxon>
    </lineage>
</organism>
<evidence type="ECO:0000313" key="3">
    <source>
        <dbReference type="Proteomes" id="UP000217199"/>
    </source>
</evidence>
<evidence type="ECO:0000259" key="1">
    <source>
        <dbReference type="Pfam" id="PF17667"/>
    </source>
</evidence>
<dbReference type="InterPro" id="IPR040976">
    <property type="entry name" value="Pkinase_fungal"/>
</dbReference>
<dbReference type="GO" id="GO:0016301">
    <property type="term" value="F:kinase activity"/>
    <property type="evidence" value="ECO:0007669"/>
    <property type="project" value="UniProtKB-KW"/>
</dbReference>
<dbReference type="AlphaFoldDB" id="A0A286U6J9"/>
<evidence type="ECO:0000313" key="2">
    <source>
        <dbReference type="EMBL" id="PAV15206.1"/>
    </source>
</evidence>
<dbReference type="EMBL" id="NBII01000010">
    <property type="protein sequence ID" value="PAV15206.1"/>
    <property type="molecule type" value="Genomic_DNA"/>
</dbReference>
<protein>
    <submittedName>
        <fullName evidence="2">Other 1 kinase</fullName>
    </submittedName>
</protein>